<dbReference type="AlphaFoldDB" id="A0A532V583"/>
<feature type="signal peptide" evidence="1">
    <location>
        <begin position="1"/>
        <end position="24"/>
    </location>
</feature>
<feature type="chain" id="PRO_5022041630" description="Flagellar assembly protein T N-terminal domain-containing protein" evidence="1">
    <location>
        <begin position="25"/>
        <end position="423"/>
    </location>
</feature>
<sequence>MRFALKTILLLILASFLTAAPLFAQGNLPKLKQASFVESYSPAEWMVKAAGVGGGKKKYREKNAIEDARKSAVYFCLYLGTDPLFNTAEEKSRFAFIEQDFFDINNVNKYVSWESAEFTLRVKISGGKELKIEKVFRINVGILKEDLINQGVLMATADLVAEIGLPQILVLPEVPKGGNPLEAMQNRSELKHASRSIESYLTAQKYEVIVPEQQDFLNNYTETMHLVEGTGEDMSYKIALAIGSDVYITYSVYIERRMVGSTENKKASVSVRAYETTTARLLGTETGYSYERPSPDEVVVEEAIHDAIDKVLSRVNAYWKEDLQRGVQYKIIFSITGMFDEDEVEDIQFALSDVIDAFATRSKENIVTDQTMDYQVWVKPSEYDKARDLYRDIKDDFAAEISGAKVRRQQINRKLLLLEVVND</sequence>
<evidence type="ECO:0000256" key="1">
    <source>
        <dbReference type="SAM" id="SignalP"/>
    </source>
</evidence>
<dbReference type="InterPro" id="IPR046173">
    <property type="entry name" value="DUF6175"/>
</dbReference>
<accession>A0A532V583</accession>
<dbReference type="Proteomes" id="UP000319619">
    <property type="component" value="Unassembled WGS sequence"/>
</dbReference>
<proteinExistence type="predicted"/>
<evidence type="ECO:0000313" key="2">
    <source>
        <dbReference type="EMBL" id="TKJ42355.1"/>
    </source>
</evidence>
<comment type="caution">
    <text evidence="2">The sequence shown here is derived from an EMBL/GenBank/DDBJ whole genome shotgun (WGS) entry which is preliminary data.</text>
</comment>
<name>A0A532V583_UNCL8</name>
<protein>
    <recommendedName>
        <fullName evidence="4">Flagellar assembly protein T N-terminal domain-containing protein</fullName>
    </recommendedName>
</protein>
<dbReference type="Pfam" id="PF19672">
    <property type="entry name" value="DUF6175"/>
    <property type="match status" value="1"/>
</dbReference>
<keyword evidence="1" id="KW-0732">Signal</keyword>
<dbReference type="EMBL" id="NJBN01000001">
    <property type="protein sequence ID" value="TKJ42355.1"/>
    <property type="molecule type" value="Genomic_DNA"/>
</dbReference>
<gene>
    <name evidence="2" type="ORF">CEE37_01350</name>
</gene>
<evidence type="ECO:0000313" key="3">
    <source>
        <dbReference type="Proteomes" id="UP000319619"/>
    </source>
</evidence>
<evidence type="ECO:0008006" key="4">
    <source>
        <dbReference type="Google" id="ProtNLM"/>
    </source>
</evidence>
<reference evidence="2 3" key="1">
    <citation type="submission" date="2017-06" db="EMBL/GenBank/DDBJ databases">
        <title>Novel microbial phyla capable of carbon fixation and sulfur reduction in deep-sea sediments.</title>
        <authorList>
            <person name="Huang J."/>
            <person name="Baker B."/>
            <person name="Wang Y."/>
        </authorList>
    </citation>
    <scope>NUCLEOTIDE SEQUENCE [LARGE SCALE GENOMIC DNA]</scope>
    <source>
        <strain evidence="2">B3_LCP</strain>
    </source>
</reference>
<organism evidence="2 3">
    <name type="scientific">candidate division LCP-89 bacterium B3_LCP</name>
    <dbReference type="NCBI Taxonomy" id="2012998"/>
    <lineage>
        <taxon>Bacteria</taxon>
        <taxon>Pseudomonadati</taxon>
        <taxon>Bacteria division LCP-89</taxon>
    </lineage>
</organism>